<name>A0ABS9MDR6_9FIRM</name>
<dbReference type="Pfam" id="PF02770">
    <property type="entry name" value="Acyl-CoA_dh_M"/>
    <property type="match status" value="1"/>
</dbReference>
<evidence type="ECO:0000256" key="3">
    <source>
        <dbReference type="ARBA" id="ARBA00022630"/>
    </source>
</evidence>
<keyword evidence="5" id="KW-0560">Oxidoreductase</keyword>
<feature type="domain" description="Acyl-CoA dehydrogenase/oxidase N-terminal" evidence="8">
    <location>
        <begin position="8"/>
        <end position="119"/>
    </location>
</feature>
<evidence type="ECO:0000256" key="4">
    <source>
        <dbReference type="ARBA" id="ARBA00022827"/>
    </source>
</evidence>
<dbReference type="InterPro" id="IPR036250">
    <property type="entry name" value="AcylCo_DH-like_C"/>
</dbReference>
<evidence type="ECO:0000256" key="2">
    <source>
        <dbReference type="ARBA" id="ARBA00009347"/>
    </source>
</evidence>
<dbReference type="PIRSF" id="PIRSF016578">
    <property type="entry name" value="HsaA"/>
    <property type="match status" value="1"/>
</dbReference>
<evidence type="ECO:0000256" key="1">
    <source>
        <dbReference type="ARBA" id="ARBA00001974"/>
    </source>
</evidence>
<evidence type="ECO:0000259" key="8">
    <source>
        <dbReference type="Pfam" id="PF02771"/>
    </source>
</evidence>
<dbReference type="Gene3D" id="2.40.110.10">
    <property type="entry name" value="Butyryl-CoA Dehydrogenase, subunit A, domain 2"/>
    <property type="match status" value="1"/>
</dbReference>
<gene>
    <name evidence="9" type="ORF">L0P79_18075</name>
</gene>
<dbReference type="InterPro" id="IPR009100">
    <property type="entry name" value="AcylCoA_DH/oxidase_NM_dom_sf"/>
</dbReference>
<protein>
    <submittedName>
        <fullName evidence="9">Acyl-CoA/acyl-ACP dehydrogenase</fullName>
    </submittedName>
</protein>
<dbReference type="RefSeq" id="WP_238075157.1">
    <property type="nucleotide sequence ID" value="NZ_JAKNJB010000051.1"/>
</dbReference>
<evidence type="ECO:0000313" key="9">
    <source>
        <dbReference type="EMBL" id="MCG4528947.1"/>
    </source>
</evidence>
<keyword evidence="3 5" id="KW-0285">Flavoprotein</keyword>
<dbReference type="SUPFAM" id="SSF47203">
    <property type="entry name" value="Acyl-CoA dehydrogenase C-terminal domain-like"/>
    <property type="match status" value="1"/>
</dbReference>
<sequence>MGMEFVLNEQQEMVQSIAKEFAEKLLAKHAEQIEKNRAVPSDLYKTAGEMGLLGITFDEKYGGLGLDQKCWVVSQESLAKESPSFATCVGAGAMFTEVVNMYGTEEQKMKFLPPCLAGDVIGSFAFTEPSTGSDPKQLTTRYHKEGDFYVINGVKRFITNSGYKGPIALFANDSETGMTTAFVFDKFCEGYSLSSKWDTVSIRGSAVYDIFLDNVCVPKEAVLGGPEAIGTGFKILKGLVARSKISVTATAVGNMAKAYELAVRYAKEKMHRDKPISKFPTIQTKIAQIAGKYYSCQAYLYKMAEYADFVPDISTLAGEAATMKAHVADEGVDCCVLAMNILSAYGICDEYGVERCVRDALMAPHVEGVGDMQRIIGGSNILFK</sequence>
<comment type="caution">
    <text evidence="9">The sequence shown here is derived from an EMBL/GenBank/DDBJ whole genome shotgun (WGS) entry which is preliminary data.</text>
</comment>
<keyword evidence="4 5" id="KW-0274">FAD</keyword>
<evidence type="ECO:0000259" key="7">
    <source>
        <dbReference type="Pfam" id="PF02770"/>
    </source>
</evidence>
<dbReference type="PANTHER" id="PTHR43884:SF37">
    <property type="entry name" value="ACYL-COA DEHYDROGENASE"/>
    <property type="match status" value="1"/>
</dbReference>
<dbReference type="InterPro" id="IPR046373">
    <property type="entry name" value="Acyl-CoA_Oxase/DH_mid-dom_sf"/>
</dbReference>
<dbReference type="InterPro" id="IPR037069">
    <property type="entry name" value="AcylCoA_DH/ox_N_sf"/>
</dbReference>
<dbReference type="SUPFAM" id="SSF56645">
    <property type="entry name" value="Acyl-CoA dehydrogenase NM domain-like"/>
    <property type="match status" value="1"/>
</dbReference>
<dbReference type="InterPro" id="IPR009075">
    <property type="entry name" value="AcylCo_DH/oxidase_C"/>
</dbReference>
<dbReference type="Proteomes" id="UP001200313">
    <property type="component" value="Unassembled WGS sequence"/>
</dbReference>
<comment type="similarity">
    <text evidence="2 5">Belongs to the acyl-CoA dehydrogenase family.</text>
</comment>
<dbReference type="EMBL" id="JAKNJB010000051">
    <property type="protein sequence ID" value="MCG4528947.1"/>
    <property type="molecule type" value="Genomic_DNA"/>
</dbReference>
<dbReference type="Pfam" id="PF02771">
    <property type="entry name" value="Acyl-CoA_dh_N"/>
    <property type="match status" value="1"/>
</dbReference>
<dbReference type="Pfam" id="PF00441">
    <property type="entry name" value="Acyl-CoA_dh_1"/>
    <property type="match status" value="1"/>
</dbReference>
<feature type="domain" description="Acyl-CoA oxidase/dehydrogenase middle" evidence="7">
    <location>
        <begin position="123"/>
        <end position="215"/>
    </location>
</feature>
<comment type="cofactor">
    <cofactor evidence="1 5">
        <name>FAD</name>
        <dbReference type="ChEBI" id="CHEBI:57692"/>
    </cofactor>
</comment>
<evidence type="ECO:0000259" key="6">
    <source>
        <dbReference type="Pfam" id="PF00441"/>
    </source>
</evidence>
<evidence type="ECO:0000256" key="5">
    <source>
        <dbReference type="RuleBase" id="RU362125"/>
    </source>
</evidence>
<dbReference type="PANTHER" id="PTHR43884">
    <property type="entry name" value="ACYL-COA DEHYDROGENASE"/>
    <property type="match status" value="1"/>
</dbReference>
<dbReference type="Gene3D" id="1.20.140.10">
    <property type="entry name" value="Butyryl-CoA Dehydrogenase, subunit A, domain 3"/>
    <property type="match status" value="1"/>
</dbReference>
<dbReference type="InterPro" id="IPR006091">
    <property type="entry name" value="Acyl-CoA_Oxase/DH_mid-dom"/>
</dbReference>
<proteinExistence type="inferred from homology"/>
<dbReference type="InterPro" id="IPR013786">
    <property type="entry name" value="AcylCoA_DH/ox_N"/>
</dbReference>
<organism evidence="9 10">
    <name type="scientific">Intestinimonas massiliensis</name>
    <name type="common">ex Afouda et al. 2020</name>
    <dbReference type="NCBI Taxonomy" id="1673721"/>
    <lineage>
        <taxon>Bacteria</taxon>
        <taxon>Bacillati</taxon>
        <taxon>Bacillota</taxon>
        <taxon>Clostridia</taxon>
        <taxon>Eubacteriales</taxon>
        <taxon>Intestinimonas</taxon>
    </lineage>
</organism>
<evidence type="ECO:0000313" key="10">
    <source>
        <dbReference type="Proteomes" id="UP001200313"/>
    </source>
</evidence>
<accession>A0ABS9MDR6</accession>
<feature type="domain" description="Acyl-CoA dehydrogenase/oxidase C-terminal" evidence="6">
    <location>
        <begin position="230"/>
        <end position="380"/>
    </location>
</feature>
<dbReference type="Gene3D" id="1.10.540.10">
    <property type="entry name" value="Acyl-CoA dehydrogenase/oxidase, N-terminal domain"/>
    <property type="match status" value="1"/>
</dbReference>
<reference evidence="9 10" key="1">
    <citation type="submission" date="2022-01" db="EMBL/GenBank/DDBJ databases">
        <title>Collection of gut derived symbiotic bacterial strains cultured from healthy donors.</title>
        <authorList>
            <person name="Lin H."/>
            <person name="Kohout C."/>
            <person name="Waligurski E."/>
            <person name="Pamer E.G."/>
        </authorList>
    </citation>
    <scope>NUCLEOTIDE SEQUENCE [LARGE SCALE GENOMIC DNA]</scope>
    <source>
        <strain evidence="9 10">DFI.3.7</strain>
    </source>
</reference>
<keyword evidence="10" id="KW-1185">Reference proteome</keyword>